<keyword evidence="1" id="KW-0732">Signal</keyword>
<keyword evidence="4" id="KW-1185">Reference proteome</keyword>
<comment type="caution">
    <text evidence="3">The sequence shown here is derived from an EMBL/GenBank/DDBJ whole genome shotgun (WGS) entry which is preliminary data.</text>
</comment>
<dbReference type="OrthoDB" id="6343110at2759"/>
<dbReference type="PANTHER" id="PTHR10559">
    <property type="entry name" value="TRANSCOBALAMIN-1/GASTRIC INTRINSIC FACTOR"/>
    <property type="match status" value="1"/>
</dbReference>
<dbReference type="GO" id="GO:0005615">
    <property type="term" value="C:extracellular space"/>
    <property type="evidence" value="ECO:0007669"/>
    <property type="project" value="TreeGrafter"/>
</dbReference>
<dbReference type="Pfam" id="PF14478">
    <property type="entry name" value="DUF4430"/>
    <property type="match status" value="1"/>
</dbReference>
<dbReference type="InterPro" id="IPR027954">
    <property type="entry name" value="Transcobalamin-like_C"/>
</dbReference>
<dbReference type="InterPro" id="IPR051588">
    <property type="entry name" value="Cobalamin_Transport"/>
</dbReference>
<dbReference type="PANTHER" id="PTHR10559:SF18">
    <property type="entry name" value="TRANSCOBALAMIN II"/>
    <property type="match status" value="1"/>
</dbReference>
<feature type="chain" id="PRO_5040138243" description="Transcobalamin-like C-terminal domain-containing protein" evidence="1">
    <location>
        <begin position="21"/>
        <end position="130"/>
    </location>
</feature>
<dbReference type="GO" id="GO:0031419">
    <property type="term" value="F:cobalamin binding"/>
    <property type="evidence" value="ECO:0007669"/>
    <property type="project" value="TreeGrafter"/>
</dbReference>
<accession>A0A9Q1D3U9</accession>
<gene>
    <name evidence="3" type="ORF">COCON_G00188550</name>
</gene>
<dbReference type="GO" id="GO:0015889">
    <property type="term" value="P:cobalamin transport"/>
    <property type="evidence" value="ECO:0007669"/>
    <property type="project" value="TreeGrafter"/>
</dbReference>
<name>A0A9Q1D3U9_CONCO</name>
<protein>
    <recommendedName>
        <fullName evidence="2">Transcobalamin-like C-terminal domain-containing protein</fullName>
    </recommendedName>
</protein>
<evidence type="ECO:0000313" key="3">
    <source>
        <dbReference type="EMBL" id="KAJ8256703.1"/>
    </source>
</evidence>
<evidence type="ECO:0000256" key="1">
    <source>
        <dbReference type="SAM" id="SignalP"/>
    </source>
</evidence>
<proteinExistence type="predicted"/>
<organism evidence="3 4">
    <name type="scientific">Conger conger</name>
    <name type="common">Conger eel</name>
    <name type="synonym">Muraena conger</name>
    <dbReference type="NCBI Taxonomy" id="82655"/>
    <lineage>
        <taxon>Eukaryota</taxon>
        <taxon>Metazoa</taxon>
        <taxon>Chordata</taxon>
        <taxon>Craniata</taxon>
        <taxon>Vertebrata</taxon>
        <taxon>Euteleostomi</taxon>
        <taxon>Actinopterygii</taxon>
        <taxon>Neopterygii</taxon>
        <taxon>Teleostei</taxon>
        <taxon>Anguilliformes</taxon>
        <taxon>Congridae</taxon>
        <taxon>Conger</taxon>
    </lineage>
</organism>
<evidence type="ECO:0000259" key="2">
    <source>
        <dbReference type="Pfam" id="PF14478"/>
    </source>
</evidence>
<dbReference type="Gene3D" id="2.170.130.30">
    <property type="match status" value="1"/>
</dbReference>
<feature type="domain" description="Transcobalamin-like C-terminal" evidence="2">
    <location>
        <begin position="70"/>
        <end position="128"/>
    </location>
</feature>
<dbReference type="Proteomes" id="UP001152803">
    <property type="component" value="Unassembled WGS sequence"/>
</dbReference>
<dbReference type="EMBL" id="JAFJMO010000014">
    <property type="protein sequence ID" value="KAJ8256703.1"/>
    <property type="molecule type" value="Genomic_DNA"/>
</dbReference>
<dbReference type="AlphaFoldDB" id="A0A9Q1D3U9"/>
<evidence type="ECO:0000313" key="4">
    <source>
        <dbReference type="Proteomes" id="UP001152803"/>
    </source>
</evidence>
<sequence length="130" mass="14172">MAATTLLSTVLVLLVTGTLCNRDPIMLTVANGLTQTRHTYSSSVAYNGVLLGAMKQLRMEDSSFNFTTRETQDYGPYLVSVNGLAGSDEDHTYWQLLVDCVNGSSTVAQVGVGCYIPKPNEHIILNFTTY</sequence>
<reference evidence="3" key="1">
    <citation type="journal article" date="2023" name="Science">
        <title>Genome structures resolve the early diversification of teleost fishes.</title>
        <authorList>
            <person name="Parey E."/>
            <person name="Louis A."/>
            <person name="Montfort J."/>
            <person name="Bouchez O."/>
            <person name="Roques C."/>
            <person name="Iampietro C."/>
            <person name="Lluch J."/>
            <person name="Castinel A."/>
            <person name="Donnadieu C."/>
            <person name="Desvignes T."/>
            <person name="Floi Bucao C."/>
            <person name="Jouanno E."/>
            <person name="Wen M."/>
            <person name="Mejri S."/>
            <person name="Dirks R."/>
            <person name="Jansen H."/>
            <person name="Henkel C."/>
            <person name="Chen W.J."/>
            <person name="Zahm M."/>
            <person name="Cabau C."/>
            <person name="Klopp C."/>
            <person name="Thompson A.W."/>
            <person name="Robinson-Rechavi M."/>
            <person name="Braasch I."/>
            <person name="Lecointre G."/>
            <person name="Bobe J."/>
            <person name="Postlethwait J.H."/>
            <person name="Berthelot C."/>
            <person name="Roest Crollius H."/>
            <person name="Guiguen Y."/>
        </authorList>
    </citation>
    <scope>NUCLEOTIDE SEQUENCE</scope>
    <source>
        <strain evidence="3">Concon-B</strain>
    </source>
</reference>
<feature type="signal peptide" evidence="1">
    <location>
        <begin position="1"/>
        <end position="20"/>
    </location>
</feature>